<dbReference type="AlphaFoldDB" id="A0A839DX28"/>
<protein>
    <submittedName>
        <fullName evidence="1">Uncharacterized protein</fullName>
    </submittedName>
</protein>
<reference evidence="1 2" key="1">
    <citation type="submission" date="2020-07" db="EMBL/GenBank/DDBJ databases">
        <title>Sequencing the genomes of 1000 actinobacteria strains.</title>
        <authorList>
            <person name="Klenk H.-P."/>
        </authorList>
    </citation>
    <scope>NUCLEOTIDE SEQUENCE [LARGE SCALE GENOMIC DNA]</scope>
    <source>
        <strain evidence="1 2">DSM 45975</strain>
    </source>
</reference>
<name>A0A839DX28_9PSEU</name>
<comment type="caution">
    <text evidence="1">The sequence shown here is derived from an EMBL/GenBank/DDBJ whole genome shotgun (WGS) entry which is preliminary data.</text>
</comment>
<proteinExistence type="predicted"/>
<organism evidence="1 2">
    <name type="scientific">Halosaccharopolyspora lacisalsi</name>
    <dbReference type="NCBI Taxonomy" id="1000566"/>
    <lineage>
        <taxon>Bacteria</taxon>
        <taxon>Bacillati</taxon>
        <taxon>Actinomycetota</taxon>
        <taxon>Actinomycetes</taxon>
        <taxon>Pseudonocardiales</taxon>
        <taxon>Pseudonocardiaceae</taxon>
        <taxon>Halosaccharopolyspora</taxon>
    </lineage>
</organism>
<keyword evidence="2" id="KW-1185">Reference proteome</keyword>
<gene>
    <name evidence="1" type="ORF">FHX42_002650</name>
</gene>
<dbReference type="Proteomes" id="UP000569329">
    <property type="component" value="Unassembled WGS sequence"/>
</dbReference>
<sequence>MMNGSHAATVLLVGVAATGLAAPTTGLAASGLFALQLT</sequence>
<accession>A0A839DX28</accession>
<evidence type="ECO:0000313" key="1">
    <source>
        <dbReference type="EMBL" id="MBA8825299.1"/>
    </source>
</evidence>
<evidence type="ECO:0000313" key="2">
    <source>
        <dbReference type="Proteomes" id="UP000569329"/>
    </source>
</evidence>
<dbReference type="EMBL" id="JACGWZ010000003">
    <property type="protein sequence ID" value="MBA8825299.1"/>
    <property type="molecule type" value="Genomic_DNA"/>
</dbReference>